<feature type="compositionally biased region" description="Polar residues" evidence="1">
    <location>
        <begin position="24"/>
        <end position="35"/>
    </location>
</feature>
<keyword evidence="3" id="KW-1185">Reference proteome</keyword>
<evidence type="ECO:0000313" key="3">
    <source>
        <dbReference type="Proteomes" id="UP000000305"/>
    </source>
</evidence>
<dbReference type="KEGG" id="dpx:DAPPUDRAFT_103752"/>
<evidence type="ECO:0000256" key="1">
    <source>
        <dbReference type="SAM" id="MobiDB-lite"/>
    </source>
</evidence>
<feature type="compositionally biased region" description="Acidic residues" evidence="1">
    <location>
        <begin position="88"/>
        <end position="97"/>
    </location>
</feature>
<feature type="compositionally biased region" description="Basic residues" evidence="1">
    <location>
        <begin position="126"/>
        <end position="139"/>
    </location>
</feature>
<dbReference type="HOGENOM" id="CLU_1847140_0_0_1"/>
<feature type="compositionally biased region" description="Basic and acidic residues" evidence="1">
    <location>
        <begin position="42"/>
        <end position="55"/>
    </location>
</feature>
<protein>
    <submittedName>
        <fullName evidence="2">Uncharacterized protein</fullName>
    </submittedName>
</protein>
<reference evidence="2 3" key="1">
    <citation type="journal article" date="2011" name="Science">
        <title>The ecoresponsive genome of Daphnia pulex.</title>
        <authorList>
            <person name="Colbourne J.K."/>
            <person name="Pfrender M.E."/>
            <person name="Gilbert D."/>
            <person name="Thomas W.K."/>
            <person name="Tucker A."/>
            <person name="Oakley T.H."/>
            <person name="Tokishita S."/>
            <person name="Aerts A."/>
            <person name="Arnold G.J."/>
            <person name="Basu M.K."/>
            <person name="Bauer D.J."/>
            <person name="Caceres C.E."/>
            <person name="Carmel L."/>
            <person name="Casola C."/>
            <person name="Choi J.H."/>
            <person name="Detter J.C."/>
            <person name="Dong Q."/>
            <person name="Dusheyko S."/>
            <person name="Eads B.D."/>
            <person name="Frohlich T."/>
            <person name="Geiler-Samerotte K.A."/>
            <person name="Gerlach D."/>
            <person name="Hatcher P."/>
            <person name="Jogdeo S."/>
            <person name="Krijgsveld J."/>
            <person name="Kriventseva E.V."/>
            <person name="Kultz D."/>
            <person name="Laforsch C."/>
            <person name="Lindquist E."/>
            <person name="Lopez J."/>
            <person name="Manak J.R."/>
            <person name="Muller J."/>
            <person name="Pangilinan J."/>
            <person name="Patwardhan R.P."/>
            <person name="Pitluck S."/>
            <person name="Pritham E.J."/>
            <person name="Rechtsteiner A."/>
            <person name="Rho M."/>
            <person name="Rogozin I.B."/>
            <person name="Sakarya O."/>
            <person name="Salamov A."/>
            <person name="Schaack S."/>
            <person name="Shapiro H."/>
            <person name="Shiga Y."/>
            <person name="Skalitzky C."/>
            <person name="Smith Z."/>
            <person name="Souvorov A."/>
            <person name="Sung W."/>
            <person name="Tang Z."/>
            <person name="Tsuchiya D."/>
            <person name="Tu H."/>
            <person name="Vos H."/>
            <person name="Wang M."/>
            <person name="Wolf Y.I."/>
            <person name="Yamagata H."/>
            <person name="Yamada T."/>
            <person name="Ye Y."/>
            <person name="Shaw J.R."/>
            <person name="Andrews J."/>
            <person name="Crease T.J."/>
            <person name="Tang H."/>
            <person name="Lucas S.M."/>
            <person name="Robertson H.M."/>
            <person name="Bork P."/>
            <person name="Koonin E.V."/>
            <person name="Zdobnov E.M."/>
            <person name="Grigoriev I.V."/>
            <person name="Lynch M."/>
            <person name="Boore J.L."/>
        </authorList>
    </citation>
    <scope>NUCLEOTIDE SEQUENCE [LARGE SCALE GENOMIC DNA]</scope>
</reference>
<name>E9GK27_DAPPU</name>
<evidence type="ECO:0000313" key="2">
    <source>
        <dbReference type="EMBL" id="EFX80224.1"/>
    </source>
</evidence>
<dbReference type="InParanoid" id="E9GK27"/>
<accession>E9GK27</accession>
<feature type="region of interest" description="Disordered" evidence="1">
    <location>
        <begin position="1"/>
        <end position="55"/>
    </location>
</feature>
<feature type="compositionally biased region" description="Basic and acidic residues" evidence="1">
    <location>
        <begin position="12"/>
        <end position="21"/>
    </location>
</feature>
<gene>
    <name evidence="2" type="ORF">DAPPUDRAFT_103752</name>
</gene>
<organism evidence="2 3">
    <name type="scientific">Daphnia pulex</name>
    <name type="common">Water flea</name>
    <dbReference type="NCBI Taxonomy" id="6669"/>
    <lineage>
        <taxon>Eukaryota</taxon>
        <taxon>Metazoa</taxon>
        <taxon>Ecdysozoa</taxon>
        <taxon>Arthropoda</taxon>
        <taxon>Crustacea</taxon>
        <taxon>Branchiopoda</taxon>
        <taxon>Diplostraca</taxon>
        <taxon>Cladocera</taxon>
        <taxon>Anomopoda</taxon>
        <taxon>Daphniidae</taxon>
        <taxon>Daphnia</taxon>
    </lineage>
</organism>
<dbReference type="Proteomes" id="UP000000305">
    <property type="component" value="Unassembled WGS sequence"/>
</dbReference>
<sequence length="139" mass="15561">MERGYGSARTTGRSERSHEIPLRFTSSSAFPSSCRGSGACSRHQDEIMEPGRGDRRGCRYRSYRVKFASDSVLWRNRRFLRHMVPAAVEEEDSEAPESSDPLAAVTTEPQDAGRQPAADAPPAPRRSARTRKPRVHFSN</sequence>
<dbReference type="EMBL" id="GL732548">
    <property type="protein sequence ID" value="EFX80224.1"/>
    <property type="molecule type" value="Genomic_DNA"/>
</dbReference>
<feature type="region of interest" description="Disordered" evidence="1">
    <location>
        <begin position="87"/>
        <end position="139"/>
    </location>
</feature>
<dbReference type="PANTHER" id="PTHR33244">
    <property type="entry name" value="INTEGRASE CATALYTIC DOMAIN-CONTAINING PROTEIN-RELATED"/>
    <property type="match status" value="1"/>
</dbReference>
<dbReference type="PANTHER" id="PTHR33244:SF3">
    <property type="entry name" value="PEPTIDASE A2 DOMAIN-CONTAINING PROTEIN"/>
    <property type="match status" value="1"/>
</dbReference>
<dbReference type="AlphaFoldDB" id="E9GK27"/>
<feature type="compositionally biased region" description="Low complexity" evidence="1">
    <location>
        <begin position="109"/>
        <end position="118"/>
    </location>
</feature>
<proteinExistence type="predicted"/>